<proteinExistence type="predicted"/>
<name>A0A0K0DIF9_ANGCA</name>
<dbReference type="PANTHER" id="PTHR33748:SF3">
    <property type="entry name" value="TPM_PHOSPHATASE DOMAIN-CONTAINING PROTEIN"/>
    <property type="match status" value="1"/>
</dbReference>
<keyword evidence="1" id="KW-0812">Transmembrane</keyword>
<evidence type="ECO:0000256" key="1">
    <source>
        <dbReference type="SAM" id="Phobius"/>
    </source>
</evidence>
<keyword evidence="1" id="KW-0472">Membrane</keyword>
<dbReference type="AlphaFoldDB" id="A0A0K0DIF9"/>
<protein>
    <submittedName>
        <fullName evidence="3">VWFA domain-containing protein</fullName>
    </submittedName>
</protein>
<feature type="transmembrane region" description="Helical" evidence="1">
    <location>
        <begin position="385"/>
        <end position="402"/>
    </location>
</feature>
<keyword evidence="1" id="KW-1133">Transmembrane helix</keyword>
<reference evidence="2" key="1">
    <citation type="submission" date="2012-09" db="EMBL/GenBank/DDBJ databases">
        <authorList>
            <person name="Martin A.A."/>
        </authorList>
    </citation>
    <scope>NUCLEOTIDE SEQUENCE</scope>
</reference>
<dbReference type="Pfam" id="PF17175">
    <property type="entry name" value="MOLO1"/>
    <property type="match status" value="1"/>
</dbReference>
<evidence type="ECO:0000313" key="2">
    <source>
        <dbReference type="Proteomes" id="UP000035642"/>
    </source>
</evidence>
<dbReference type="InterPro" id="IPR033438">
    <property type="entry name" value="MOLO1"/>
</dbReference>
<dbReference type="PANTHER" id="PTHR33748">
    <property type="entry name" value="PROTEIN CBG04600"/>
    <property type="match status" value="1"/>
</dbReference>
<reference evidence="3" key="2">
    <citation type="submission" date="2017-02" db="UniProtKB">
        <authorList>
            <consortium name="WormBaseParasite"/>
        </authorList>
    </citation>
    <scope>IDENTIFICATION</scope>
</reference>
<dbReference type="WBParaSite" id="ACAC_0001107801-mRNA-1">
    <property type="protein sequence ID" value="ACAC_0001107801-mRNA-1"/>
    <property type="gene ID" value="ACAC_0001107801"/>
</dbReference>
<accession>A0A0K0DIF9</accession>
<feature type="transmembrane region" description="Helical" evidence="1">
    <location>
        <begin position="12"/>
        <end position="32"/>
    </location>
</feature>
<sequence length="406" mass="45463">MIGTGSLNAFFFRTMWVMLFAFIGIGIVTAQYTSQTYPDPRLDPITCRLPLSGHICDPSSILSDEERLRLVQRLNQFRTMTTGIRNRSPACAVQPARSLDIFVIVIDKIGSIPAASVDIEKFTNNLKRRFQNYQDVSACDTTVLIVNSKQDRQVFTVAGRDTRIPKDTLRKAFERNIGYFKAGNYATGLEGMVELIVATYSNAHIMQIPPPGNQQWDFADFLTVILTAVRQLPTYSHRVIETPDPTKLVPDIRSTPETVAPFRAAGIPNSVHPVKVLPSKSAIEINENDKVWVTIMQQAVARCGSQPELLPKHVRAVVEEAMSISLKLISDSRYNSIEEEVEAHKDVTGVRERSDGVISNHSLTGIICEAQISIKSSQTKPAPEFTMFYLLFAVYFFGKYYVKCSF</sequence>
<organism evidence="2 3">
    <name type="scientific">Angiostrongylus cantonensis</name>
    <name type="common">Rat lungworm</name>
    <dbReference type="NCBI Taxonomy" id="6313"/>
    <lineage>
        <taxon>Eukaryota</taxon>
        <taxon>Metazoa</taxon>
        <taxon>Ecdysozoa</taxon>
        <taxon>Nematoda</taxon>
        <taxon>Chromadorea</taxon>
        <taxon>Rhabditida</taxon>
        <taxon>Rhabditina</taxon>
        <taxon>Rhabditomorpha</taxon>
        <taxon>Strongyloidea</taxon>
        <taxon>Metastrongylidae</taxon>
        <taxon>Angiostrongylus</taxon>
    </lineage>
</organism>
<evidence type="ECO:0000313" key="3">
    <source>
        <dbReference type="WBParaSite" id="ACAC_0001107801-mRNA-1"/>
    </source>
</evidence>
<dbReference type="Proteomes" id="UP000035642">
    <property type="component" value="Unassembled WGS sequence"/>
</dbReference>
<dbReference type="STRING" id="6313.A0A0K0DIF9"/>
<dbReference type="Gene3D" id="3.10.310.50">
    <property type="match status" value="1"/>
</dbReference>
<keyword evidence="2" id="KW-1185">Reference proteome</keyword>
<dbReference type="GO" id="GO:0005892">
    <property type="term" value="C:acetylcholine-gated channel complex"/>
    <property type="evidence" value="ECO:0007669"/>
    <property type="project" value="InterPro"/>
</dbReference>